<dbReference type="EMBL" id="JAGQFH010000026">
    <property type="protein sequence ID" value="MBR8690902.1"/>
    <property type="molecule type" value="Genomic_DNA"/>
</dbReference>
<dbReference type="Pfam" id="PF00583">
    <property type="entry name" value="Acetyltransf_1"/>
    <property type="match status" value="1"/>
</dbReference>
<evidence type="ECO:0000313" key="4">
    <source>
        <dbReference type="Proteomes" id="UP000050272"/>
    </source>
</evidence>
<dbReference type="InterPro" id="IPR000182">
    <property type="entry name" value="GNAT_dom"/>
</dbReference>
<accession>A0ABD4QKH2</accession>
<evidence type="ECO:0000259" key="1">
    <source>
        <dbReference type="PROSITE" id="PS51186"/>
    </source>
</evidence>
<reference evidence="3 5" key="2">
    <citation type="submission" date="2021-04" db="EMBL/GenBank/DDBJ databases">
        <title>Isolation of newly marine bacteria for enzymatic activity.</title>
        <authorList>
            <person name="Hadi W.A.M."/>
            <person name="Nair A.J.J."/>
            <person name="Edwin B.T."/>
        </authorList>
    </citation>
    <scope>NUCLEOTIDE SEQUENCE [LARGE SCALE GENOMIC DNA]</scope>
    <source>
        <strain evidence="3 5">B28A</strain>
    </source>
</reference>
<name>A0ABD4QKH2_9BACI</name>
<dbReference type="RefSeq" id="WP_060699313.1">
    <property type="nucleotide sequence ID" value="NZ_JAGQFH010000026.1"/>
</dbReference>
<feature type="domain" description="N-acetyltransferase" evidence="1">
    <location>
        <begin position="7"/>
        <end position="159"/>
    </location>
</feature>
<dbReference type="Proteomes" id="UP000676804">
    <property type="component" value="Unassembled WGS sequence"/>
</dbReference>
<dbReference type="Gene3D" id="3.40.630.30">
    <property type="match status" value="1"/>
</dbReference>
<gene>
    <name evidence="2" type="ORF">AKG37_11485</name>
    <name evidence="3" type="ORF">KCQ59_13985</name>
</gene>
<protein>
    <submittedName>
        <fullName evidence="2 3">Acetyltransferase</fullName>
    </submittedName>
</protein>
<keyword evidence="4" id="KW-1185">Reference proteome</keyword>
<organism evidence="3 5">
    <name type="scientific">Bacillus australimaris</name>
    <dbReference type="NCBI Taxonomy" id="1326968"/>
    <lineage>
        <taxon>Bacteria</taxon>
        <taxon>Bacillati</taxon>
        <taxon>Bacillota</taxon>
        <taxon>Bacilli</taxon>
        <taxon>Bacillales</taxon>
        <taxon>Bacillaceae</taxon>
        <taxon>Bacillus</taxon>
    </lineage>
</organism>
<dbReference type="PROSITE" id="PS51186">
    <property type="entry name" value="GNAT"/>
    <property type="match status" value="1"/>
</dbReference>
<dbReference type="InterPro" id="IPR016181">
    <property type="entry name" value="Acyl_CoA_acyltransferase"/>
</dbReference>
<dbReference type="Proteomes" id="UP000050272">
    <property type="component" value="Unassembled WGS sequence"/>
</dbReference>
<sequence>MIRYDNITLAHFSEAYLEGLTSFNLDKEQAKFTALPSEYFEFTEGQHRIVILHEKEPVGFFVLHTTDRVKEYSNNPNAILLTSLSIHQTQQRKGYAKHAMSLLKPFVTSEFPTYNEIVLAVNHQNIPAQTLYTQIGFQDTGRRKTGPIGEQIIMNLLLT</sequence>
<dbReference type="SUPFAM" id="SSF55729">
    <property type="entry name" value="Acyl-CoA N-acyltransferases (Nat)"/>
    <property type="match status" value="1"/>
</dbReference>
<evidence type="ECO:0000313" key="2">
    <source>
        <dbReference type="EMBL" id="KPN13747.1"/>
    </source>
</evidence>
<proteinExistence type="predicted"/>
<comment type="caution">
    <text evidence="3">The sequence shown here is derived from an EMBL/GenBank/DDBJ whole genome shotgun (WGS) entry which is preliminary data.</text>
</comment>
<evidence type="ECO:0000313" key="3">
    <source>
        <dbReference type="EMBL" id="MBR8690902.1"/>
    </source>
</evidence>
<evidence type="ECO:0000313" key="5">
    <source>
        <dbReference type="Proteomes" id="UP000676804"/>
    </source>
</evidence>
<dbReference type="CDD" id="cd04301">
    <property type="entry name" value="NAT_SF"/>
    <property type="match status" value="1"/>
</dbReference>
<dbReference type="AlphaFoldDB" id="A0ABD4QKH2"/>
<reference evidence="2 4" key="1">
    <citation type="submission" date="2015-07" db="EMBL/GenBank/DDBJ databases">
        <title>Bacillus zhangzhouensis sp. nov. and Bacillus nanhaiticus sp. nov.</title>
        <authorList>
            <person name="Liu Y."/>
            <person name="Lai Q."/>
            <person name="Shao Z."/>
        </authorList>
    </citation>
    <scope>NUCLEOTIDE SEQUENCE [LARGE SCALE GENOMIC DNA]</scope>
    <source>
        <strain evidence="2 4">NH7I_1</strain>
    </source>
</reference>
<dbReference type="EMBL" id="LGYN01000026">
    <property type="protein sequence ID" value="KPN13747.1"/>
    <property type="molecule type" value="Genomic_DNA"/>
</dbReference>